<dbReference type="InterPro" id="IPR036870">
    <property type="entry name" value="Ribosomal_bS18_sf"/>
</dbReference>
<dbReference type="RefSeq" id="WP_345360986.1">
    <property type="nucleotide sequence ID" value="NZ_BAABII010000005.1"/>
</dbReference>
<comment type="caution">
    <text evidence="4">The sequence shown here is derived from an EMBL/GenBank/DDBJ whole genome shotgun (WGS) entry which is preliminary data.</text>
</comment>
<evidence type="ECO:0000313" key="4">
    <source>
        <dbReference type="EMBL" id="MEY8038196.1"/>
    </source>
</evidence>
<feature type="region of interest" description="Disordered" evidence="3">
    <location>
        <begin position="1"/>
        <end position="67"/>
    </location>
</feature>
<keyword evidence="2" id="KW-0687">Ribonucleoprotein</keyword>
<reference evidence="4 5" key="1">
    <citation type="submission" date="2024-08" db="EMBL/GenBank/DDBJ databases">
        <title>Genome mining of Saccharopolyspora cebuensis PGLac3 from Nigerian medicinal plant.</title>
        <authorList>
            <person name="Ezeobiora C.E."/>
            <person name="Igbokwe N.H."/>
            <person name="Amin D.H."/>
            <person name="Mendie U.E."/>
        </authorList>
    </citation>
    <scope>NUCLEOTIDE SEQUENCE [LARGE SCALE GENOMIC DNA]</scope>
    <source>
        <strain evidence="4 5">PGLac3</strain>
    </source>
</reference>
<dbReference type="InterPro" id="IPR001648">
    <property type="entry name" value="Ribosomal_bS18"/>
</dbReference>
<dbReference type="Gene3D" id="4.10.640.10">
    <property type="entry name" value="Ribosomal protein S18"/>
    <property type="match status" value="1"/>
</dbReference>
<organism evidence="4 5">
    <name type="scientific">Saccharopolyspora cebuensis</name>
    <dbReference type="NCBI Taxonomy" id="418759"/>
    <lineage>
        <taxon>Bacteria</taxon>
        <taxon>Bacillati</taxon>
        <taxon>Actinomycetota</taxon>
        <taxon>Actinomycetes</taxon>
        <taxon>Pseudonocardiales</taxon>
        <taxon>Pseudonocardiaceae</taxon>
        <taxon>Saccharopolyspora</taxon>
    </lineage>
</organism>
<proteinExistence type="predicted"/>
<dbReference type="SUPFAM" id="SSF46911">
    <property type="entry name" value="Ribosomal protein S18"/>
    <property type="match status" value="1"/>
</dbReference>
<dbReference type="EMBL" id="JBGEHV010000002">
    <property type="protein sequence ID" value="MEY8038196.1"/>
    <property type="molecule type" value="Genomic_DNA"/>
</dbReference>
<sequence length="67" mass="7645">MARTRRRGADPPRRGGVTGVDGKDVAPLREFPPHRGRTRPRRIPGPREQRQVARATTQARERAPVRR</sequence>
<evidence type="ECO:0000313" key="5">
    <source>
        <dbReference type="Proteomes" id="UP001564626"/>
    </source>
</evidence>
<evidence type="ECO:0000256" key="3">
    <source>
        <dbReference type="SAM" id="MobiDB-lite"/>
    </source>
</evidence>
<feature type="compositionally biased region" description="Basic and acidic residues" evidence="3">
    <location>
        <begin position="21"/>
        <end position="33"/>
    </location>
</feature>
<protein>
    <submittedName>
        <fullName evidence="4">Uncharacterized protein</fullName>
    </submittedName>
</protein>
<evidence type="ECO:0000256" key="2">
    <source>
        <dbReference type="ARBA" id="ARBA00023274"/>
    </source>
</evidence>
<gene>
    <name evidence="4" type="ORF">AB8O55_02190</name>
</gene>
<keyword evidence="5" id="KW-1185">Reference proteome</keyword>
<evidence type="ECO:0000256" key="1">
    <source>
        <dbReference type="ARBA" id="ARBA00022980"/>
    </source>
</evidence>
<accession>A0ABV4CB61</accession>
<dbReference type="Pfam" id="PF01084">
    <property type="entry name" value="Ribosomal_S18"/>
    <property type="match status" value="1"/>
</dbReference>
<name>A0ABV4CB61_9PSEU</name>
<keyword evidence="1" id="KW-0689">Ribosomal protein</keyword>
<feature type="compositionally biased region" description="Basic residues" evidence="3">
    <location>
        <begin position="34"/>
        <end position="44"/>
    </location>
</feature>
<dbReference type="Proteomes" id="UP001564626">
    <property type="component" value="Unassembled WGS sequence"/>
</dbReference>